<dbReference type="SUPFAM" id="SSF52266">
    <property type="entry name" value="SGNH hydrolase"/>
    <property type="match status" value="1"/>
</dbReference>
<gene>
    <name evidence="2" type="ORF">HNR21_003327</name>
</gene>
<evidence type="ECO:0000313" key="2">
    <source>
        <dbReference type="EMBL" id="MBA9004445.1"/>
    </source>
</evidence>
<proteinExistence type="predicted"/>
<organism evidence="2 3">
    <name type="scientific">Thermomonospora cellulosilytica</name>
    <dbReference type="NCBI Taxonomy" id="1411118"/>
    <lineage>
        <taxon>Bacteria</taxon>
        <taxon>Bacillati</taxon>
        <taxon>Actinomycetota</taxon>
        <taxon>Actinomycetes</taxon>
        <taxon>Streptosporangiales</taxon>
        <taxon>Thermomonosporaceae</taxon>
        <taxon>Thermomonospora</taxon>
    </lineage>
</organism>
<dbReference type="Proteomes" id="UP000539313">
    <property type="component" value="Unassembled WGS sequence"/>
</dbReference>
<dbReference type="InterPro" id="IPR036514">
    <property type="entry name" value="SGNH_hydro_sf"/>
</dbReference>
<dbReference type="InterPro" id="IPR001087">
    <property type="entry name" value="GDSL"/>
</dbReference>
<feature type="signal peptide" evidence="1">
    <location>
        <begin position="1"/>
        <end position="26"/>
    </location>
</feature>
<dbReference type="EMBL" id="JACJII010000001">
    <property type="protein sequence ID" value="MBA9004445.1"/>
    <property type="molecule type" value="Genomic_DNA"/>
</dbReference>
<sequence>MLRPVVPLTLATALTGLAGLTGAVLAAPGAAAEAAEAPVPTRMVALGDSITRGFNACGWYVDCIGRSWSTGHDTAVRSHYLRLAAREPSLTPYNAAATGARVADLARQAQIAVDRRAQYVTILIGANDACAPTEERMTPVADFETRFRVGLRTLREGLPGAEVFVASIPDLRRLWQVGRGNAVARTAWARFGICQSMLARPLSASAADIARRERVRQRVIDYNAVLRRLCAQDARCRFDDDAVFDYRFTLAQVSKWDYFHPNGNGQAVLARVTYARSFWPAAVWASAR</sequence>
<dbReference type="PANTHER" id="PTHR30383:SF5">
    <property type="entry name" value="SGNH HYDROLASE-TYPE ESTERASE DOMAIN-CONTAINING PROTEIN"/>
    <property type="match status" value="1"/>
</dbReference>
<protein>
    <submittedName>
        <fullName evidence="2">Lysophospholipase L1-like esterase</fullName>
    </submittedName>
</protein>
<feature type="chain" id="PRO_5039349896" evidence="1">
    <location>
        <begin position="27"/>
        <end position="288"/>
    </location>
</feature>
<evidence type="ECO:0000313" key="3">
    <source>
        <dbReference type="Proteomes" id="UP000539313"/>
    </source>
</evidence>
<keyword evidence="3" id="KW-1185">Reference proteome</keyword>
<dbReference type="Gene3D" id="3.40.50.1110">
    <property type="entry name" value="SGNH hydrolase"/>
    <property type="match status" value="1"/>
</dbReference>
<dbReference type="RefSeq" id="WP_182705907.1">
    <property type="nucleotide sequence ID" value="NZ_JACJII010000001.1"/>
</dbReference>
<dbReference type="AlphaFoldDB" id="A0A7W3MYX9"/>
<accession>A0A7W3MYX9</accession>
<comment type="caution">
    <text evidence="2">The sequence shown here is derived from an EMBL/GenBank/DDBJ whole genome shotgun (WGS) entry which is preliminary data.</text>
</comment>
<reference evidence="2 3" key="1">
    <citation type="submission" date="2020-08" db="EMBL/GenBank/DDBJ databases">
        <title>Sequencing the genomes of 1000 actinobacteria strains.</title>
        <authorList>
            <person name="Klenk H.-P."/>
        </authorList>
    </citation>
    <scope>NUCLEOTIDE SEQUENCE [LARGE SCALE GENOMIC DNA]</scope>
    <source>
        <strain evidence="2 3">DSM 45823</strain>
    </source>
</reference>
<keyword evidence="1" id="KW-0732">Signal</keyword>
<dbReference type="InterPro" id="IPR051532">
    <property type="entry name" value="Ester_Hydrolysis_Enzymes"/>
</dbReference>
<dbReference type="GO" id="GO:0004622">
    <property type="term" value="F:phosphatidylcholine lysophospholipase activity"/>
    <property type="evidence" value="ECO:0007669"/>
    <property type="project" value="TreeGrafter"/>
</dbReference>
<dbReference type="Pfam" id="PF00657">
    <property type="entry name" value="Lipase_GDSL"/>
    <property type="match status" value="1"/>
</dbReference>
<evidence type="ECO:0000256" key="1">
    <source>
        <dbReference type="SAM" id="SignalP"/>
    </source>
</evidence>
<name>A0A7W3MYX9_9ACTN</name>
<dbReference type="PANTHER" id="PTHR30383">
    <property type="entry name" value="THIOESTERASE 1/PROTEASE 1/LYSOPHOSPHOLIPASE L1"/>
    <property type="match status" value="1"/>
</dbReference>